<accession>A0A4Y2B4W8</accession>
<reference evidence="2 3" key="1">
    <citation type="journal article" date="2019" name="Sci. Rep.">
        <title>Orb-weaving spider Araneus ventricosus genome elucidates the spidroin gene catalogue.</title>
        <authorList>
            <person name="Kono N."/>
            <person name="Nakamura H."/>
            <person name="Ohtoshi R."/>
            <person name="Moran D.A.P."/>
            <person name="Shinohara A."/>
            <person name="Yoshida Y."/>
            <person name="Fujiwara M."/>
            <person name="Mori M."/>
            <person name="Tomita M."/>
            <person name="Arakawa K."/>
        </authorList>
    </citation>
    <scope>NUCLEOTIDE SEQUENCE [LARGE SCALE GENOMIC DNA]</scope>
</reference>
<sequence>MLQQKMPLDNLLLNAVSAVDPSCRQHSLSLKLMKDLPNLATNVISVEEREAYDLKVYRYHVAKLRQSEQKEPVDNWWVETKNSTRFPLLSRMACALLTCFHGPKVESSFSIMNSVITPGSNRLNVQSFDAIQTVKYELAAEKKTAAEFFLKGDFLHDPVDKNLCKNMRSACSSYRTEMV</sequence>
<dbReference type="GO" id="GO:0046983">
    <property type="term" value="F:protein dimerization activity"/>
    <property type="evidence" value="ECO:0007669"/>
    <property type="project" value="InterPro"/>
</dbReference>
<dbReference type="Pfam" id="PF05699">
    <property type="entry name" value="Dimer_Tnp_hAT"/>
    <property type="match status" value="1"/>
</dbReference>
<comment type="caution">
    <text evidence="2">The sequence shown here is derived from an EMBL/GenBank/DDBJ whole genome shotgun (WGS) entry which is preliminary data.</text>
</comment>
<name>A0A4Y2B4W8_ARAVE</name>
<organism evidence="2 3">
    <name type="scientific">Araneus ventricosus</name>
    <name type="common">Orbweaver spider</name>
    <name type="synonym">Epeira ventricosa</name>
    <dbReference type="NCBI Taxonomy" id="182803"/>
    <lineage>
        <taxon>Eukaryota</taxon>
        <taxon>Metazoa</taxon>
        <taxon>Ecdysozoa</taxon>
        <taxon>Arthropoda</taxon>
        <taxon>Chelicerata</taxon>
        <taxon>Arachnida</taxon>
        <taxon>Araneae</taxon>
        <taxon>Araneomorphae</taxon>
        <taxon>Entelegynae</taxon>
        <taxon>Araneoidea</taxon>
        <taxon>Araneidae</taxon>
        <taxon>Araneus</taxon>
    </lineage>
</organism>
<dbReference type="EMBL" id="BGPR01082427">
    <property type="protein sequence ID" value="GBL87093.1"/>
    <property type="molecule type" value="Genomic_DNA"/>
</dbReference>
<gene>
    <name evidence="2" type="ORF">AVEN_134551_1</name>
</gene>
<dbReference type="InterPro" id="IPR008906">
    <property type="entry name" value="HATC_C_dom"/>
</dbReference>
<dbReference type="AlphaFoldDB" id="A0A4Y2B4W8"/>
<keyword evidence="3" id="KW-1185">Reference proteome</keyword>
<dbReference type="Proteomes" id="UP000499080">
    <property type="component" value="Unassembled WGS sequence"/>
</dbReference>
<proteinExistence type="predicted"/>
<dbReference type="InterPro" id="IPR012337">
    <property type="entry name" value="RNaseH-like_sf"/>
</dbReference>
<feature type="domain" description="HAT C-terminal dimerisation" evidence="1">
    <location>
        <begin position="59"/>
        <end position="137"/>
    </location>
</feature>
<protein>
    <recommendedName>
        <fullName evidence="1">HAT C-terminal dimerisation domain-containing protein</fullName>
    </recommendedName>
</protein>
<evidence type="ECO:0000313" key="3">
    <source>
        <dbReference type="Proteomes" id="UP000499080"/>
    </source>
</evidence>
<dbReference type="SUPFAM" id="SSF53098">
    <property type="entry name" value="Ribonuclease H-like"/>
    <property type="match status" value="1"/>
</dbReference>
<dbReference type="OrthoDB" id="6131287at2759"/>
<evidence type="ECO:0000313" key="2">
    <source>
        <dbReference type="EMBL" id="GBL87093.1"/>
    </source>
</evidence>
<evidence type="ECO:0000259" key="1">
    <source>
        <dbReference type="Pfam" id="PF05699"/>
    </source>
</evidence>